<protein>
    <submittedName>
        <fullName evidence="3">Uncharacterized protein</fullName>
    </submittedName>
</protein>
<sequence length="331" mass="36765">MSNPIPSVDMGQQLQQLQQLQLDGPTRAAISILTSSLQAMQHDVSTIKQLQEQYNEVVEQNKALAEKNSSLEAEVTRLRQALEKAKTPATTMNPTATKPPTLSVPPSTGTAASTWASLTAKHTPIMKPRTVRKIAAAARLFSQPDPNAVKGFEYVYIPRSRRLTYREARAKLRTLGIDTYRILDITFPARSTIGLLIHAQYHDELIHTLAQAKIRPIKDFDPTDPAHIADPKHEQLNVEARTTLAMNLHRQRCTRALLRMPYYLAVNVGKAFVADGIMDQDTLEDTLKDCDGAPVPQDDDDRDKPTSSSSSAMEEDERELLDSYIGANKGL</sequence>
<dbReference type="AlphaFoldDB" id="A0AAD7XSM8"/>
<gene>
    <name evidence="3" type="ORF">O0I10_012939</name>
</gene>
<evidence type="ECO:0000313" key="3">
    <source>
        <dbReference type="EMBL" id="KAJ8651503.1"/>
    </source>
</evidence>
<dbReference type="Proteomes" id="UP001234581">
    <property type="component" value="Unassembled WGS sequence"/>
</dbReference>
<dbReference type="GeneID" id="83220269"/>
<dbReference type="RefSeq" id="XP_058336417.1">
    <property type="nucleotide sequence ID" value="XM_058492820.1"/>
</dbReference>
<evidence type="ECO:0000256" key="2">
    <source>
        <dbReference type="SAM" id="MobiDB-lite"/>
    </source>
</evidence>
<dbReference type="EMBL" id="JARTCD010000181">
    <property type="protein sequence ID" value="KAJ8651503.1"/>
    <property type="molecule type" value="Genomic_DNA"/>
</dbReference>
<feature type="region of interest" description="Disordered" evidence="2">
    <location>
        <begin position="87"/>
        <end position="109"/>
    </location>
</feature>
<keyword evidence="4" id="KW-1185">Reference proteome</keyword>
<proteinExistence type="predicted"/>
<feature type="compositionally biased region" description="Polar residues" evidence="2">
    <location>
        <begin position="88"/>
        <end position="109"/>
    </location>
</feature>
<reference evidence="3 4" key="1">
    <citation type="submission" date="2023-03" db="EMBL/GenBank/DDBJ databases">
        <title>Genome sequence of Lichtheimia ornata CBS 291.66.</title>
        <authorList>
            <person name="Mohabir J.T."/>
            <person name="Shea T.P."/>
            <person name="Kurbessoian T."/>
            <person name="Berby B."/>
            <person name="Fontaine J."/>
            <person name="Livny J."/>
            <person name="Gnirke A."/>
            <person name="Stajich J.E."/>
            <person name="Cuomo C.A."/>
        </authorList>
    </citation>
    <scope>NUCLEOTIDE SEQUENCE [LARGE SCALE GENOMIC DNA]</scope>
    <source>
        <strain evidence="3">CBS 291.66</strain>
    </source>
</reference>
<name>A0AAD7XSM8_9FUNG</name>
<comment type="caution">
    <text evidence="3">The sequence shown here is derived from an EMBL/GenBank/DDBJ whole genome shotgun (WGS) entry which is preliminary data.</text>
</comment>
<keyword evidence="1" id="KW-0175">Coiled coil</keyword>
<organism evidence="3 4">
    <name type="scientific">Lichtheimia ornata</name>
    <dbReference type="NCBI Taxonomy" id="688661"/>
    <lineage>
        <taxon>Eukaryota</taxon>
        <taxon>Fungi</taxon>
        <taxon>Fungi incertae sedis</taxon>
        <taxon>Mucoromycota</taxon>
        <taxon>Mucoromycotina</taxon>
        <taxon>Mucoromycetes</taxon>
        <taxon>Mucorales</taxon>
        <taxon>Lichtheimiaceae</taxon>
        <taxon>Lichtheimia</taxon>
    </lineage>
</organism>
<accession>A0AAD7XSM8</accession>
<evidence type="ECO:0000313" key="4">
    <source>
        <dbReference type="Proteomes" id="UP001234581"/>
    </source>
</evidence>
<evidence type="ECO:0000256" key="1">
    <source>
        <dbReference type="SAM" id="Coils"/>
    </source>
</evidence>
<feature type="coiled-coil region" evidence="1">
    <location>
        <begin position="47"/>
        <end position="81"/>
    </location>
</feature>
<feature type="region of interest" description="Disordered" evidence="2">
    <location>
        <begin position="287"/>
        <end position="331"/>
    </location>
</feature>